<feature type="compositionally biased region" description="Basic and acidic residues" evidence="1">
    <location>
        <begin position="19"/>
        <end position="38"/>
    </location>
</feature>
<organism evidence="3 4">
    <name type="scientific">Synechocystis salina LEGE 00031</name>
    <dbReference type="NCBI Taxonomy" id="1828736"/>
    <lineage>
        <taxon>Bacteria</taxon>
        <taxon>Bacillati</taxon>
        <taxon>Cyanobacteriota</taxon>
        <taxon>Cyanophyceae</taxon>
        <taxon>Synechococcales</taxon>
        <taxon>Merismopediaceae</taxon>
        <taxon>Synechocystis</taxon>
    </lineage>
</organism>
<feature type="compositionally biased region" description="Pro residues" evidence="1">
    <location>
        <begin position="45"/>
        <end position="65"/>
    </location>
</feature>
<feature type="non-terminal residue" evidence="3">
    <location>
        <position position="1"/>
    </location>
</feature>
<reference evidence="3 4" key="1">
    <citation type="submission" date="2020-10" db="EMBL/GenBank/DDBJ databases">
        <authorList>
            <person name="Castelo-Branco R."/>
            <person name="Eusebio N."/>
            <person name="Adriana R."/>
            <person name="Vieira A."/>
            <person name="Brugerolle De Fraissinette N."/>
            <person name="Rezende De Castro R."/>
            <person name="Schneider M.P."/>
            <person name="Vasconcelos V."/>
            <person name="Leao P.N."/>
        </authorList>
    </citation>
    <scope>NUCLEOTIDE SEQUENCE [LARGE SCALE GENOMIC DNA]</scope>
    <source>
        <strain evidence="3 4">LEGE 00031</strain>
    </source>
</reference>
<dbReference type="EMBL" id="JADEVV010000050">
    <property type="protein sequence ID" value="MBE9255148.1"/>
    <property type="molecule type" value="Genomic_DNA"/>
</dbReference>
<name>A0ABR9VUW6_9SYNC</name>
<dbReference type="Proteomes" id="UP000658720">
    <property type="component" value="Unassembled WGS sequence"/>
</dbReference>
<evidence type="ECO:0000256" key="2">
    <source>
        <dbReference type="SAM" id="Phobius"/>
    </source>
</evidence>
<keyword evidence="2" id="KW-1133">Transmembrane helix</keyword>
<evidence type="ECO:0000313" key="4">
    <source>
        <dbReference type="Proteomes" id="UP000658720"/>
    </source>
</evidence>
<sequence>EFGLKAIAYPDFSQKPVAKPKETEPEHPIPQQDPKESLASRPFDTQPPLPPEEIPLNPPLDPPPTIATMAKQPEPAHRSGSLAAKFLALSKTSQLLIAGGIVIIIAALTVAVLNLGQGNGEQNQPSSSLIDLSVGHG</sequence>
<protein>
    <submittedName>
        <fullName evidence="3">Serine/threonine-protein phosphatase</fullName>
    </submittedName>
</protein>
<evidence type="ECO:0000256" key="1">
    <source>
        <dbReference type="SAM" id="MobiDB-lite"/>
    </source>
</evidence>
<accession>A0ABR9VUW6</accession>
<feature type="transmembrane region" description="Helical" evidence="2">
    <location>
        <begin position="95"/>
        <end position="116"/>
    </location>
</feature>
<proteinExistence type="predicted"/>
<feature type="compositionally biased region" description="Polar residues" evidence="1">
    <location>
        <begin position="120"/>
        <end position="130"/>
    </location>
</feature>
<comment type="caution">
    <text evidence="3">The sequence shown here is derived from an EMBL/GenBank/DDBJ whole genome shotgun (WGS) entry which is preliminary data.</text>
</comment>
<gene>
    <name evidence="3" type="ORF">IQ217_15135</name>
</gene>
<feature type="region of interest" description="Disordered" evidence="1">
    <location>
        <begin position="117"/>
        <end position="137"/>
    </location>
</feature>
<evidence type="ECO:0000313" key="3">
    <source>
        <dbReference type="EMBL" id="MBE9255148.1"/>
    </source>
</evidence>
<feature type="region of interest" description="Disordered" evidence="1">
    <location>
        <begin position="1"/>
        <end position="80"/>
    </location>
</feature>
<keyword evidence="2" id="KW-0472">Membrane</keyword>
<keyword evidence="2" id="KW-0812">Transmembrane</keyword>
<keyword evidence="4" id="KW-1185">Reference proteome</keyword>